<evidence type="ECO:0000313" key="1">
    <source>
        <dbReference type="EMBL" id="MBW5486982.1"/>
    </source>
</evidence>
<reference evidence="1 2" key="1">
    <citation type="submission" date="2019-12" db="EMBL/GenBank/DDBJ databases">
        <title>Genome sequence of Streptomyces bambusae.</title>
        <authorList>
            <person name="Bansal K."/>
            <person name="Choksket S."/>
            <person name="Korpole S."/>
            <person name="Patil P.B."/>
        </authorList>
    </citation>
    <scope>NUCLEOTIDE SEQUENCE [LARGE SCALE GENOMIC DNA]</scope>
    <source>
        <strain evidence="1 2">SK60</strain>
    </source>
</reference>
<dbReference type="RefSeq" id="WP_219672234.1">
    <property type="nucleotide sequence ID" value="NZ_WTFF01000558.1"/>
</dbReference>
<gene>
    <name evidence="1" type="ORF">GPJ59_35455</name>
</gene>
<name>A0ABS6ZGV4_9ACTN</name>
<protein>
    <submittedName>
        <fullName evidence="1">Uncharacterized protein</fullName>
    </submittedName>
</protein>
<keyword evidence="2" id="KW-1185">Reference proteome</keyword>
<proteinExistence type="predicted"/>
<sequence length="51" mass="5196">MAVRTVTTDPRVAAAAARARRLTREAGGAVRAADAVEAHLLSATPGKARAI</sequence>
<evidence type="ECO:0000313" key="2">
    <source>
        <dbReference type="Proteomes" id="UP000812013"/>
    </source>
</evidence>
<comment type="caution">
    <text evidence="1">The sequence shown here is derived from an EMBL/GenBank/DDBJ whole genome shotgun (WGS) entry which is preliminary data.</text>
</comment>
<organism evidence="1 2">
    <name type="scientific">Streptomyces bambusae</name>
    <dbReference type="NCBI Taxonomy" id="1550616"/>
    <lineage>
        <taxon>Bacteria</taxon>
        <taxon>Bacillati</taxon>
        <taxon>Actinomycetota</taxon>
        <taxon>Actinomycetes</taxon>
        <taxon>Kitasatosporales</taxon>
        <taxon>Streptomycetaceae</taxon>
        <taxon>Streptomyces</taxon>
    </lineage>
</organism>
<dbReference type="Proteomes" id="UP000812013">
    <property type="component" value="Unassembled WGS sequence"/>
</dbReference>
<accession>A0ABS6ZGV4</accession>
<dbReference type="EMBL" id="WTFF01000558">
    <property type="protein sequence ID" value="MBW5486982.1"/>
    <property type="molecule type" value="Genomic_DNA"/>
</dbReference>
<dbReference type="Gene3D" id="3.40.50.2000">
    <property type="entry name" value="Glycogen Phosphorylase B"/>
    <property type="match status" value="2"/>
</dbReference>